<proteinExistence type="predicted"/>
<dbReference type="GO" id="GO:0004565">
    <property type="term" value="F:beta-galactosidase activity"/>
    <property type="evidence" value="ECO:0007669"/>
    <property type="project" value="UniProtKB-EC"/>
</dbReference>
<dbReference type="PROSITE" id="PS51257">
    <property type="entry name" value="PROKAR_LIPOPROTEIN"/>
    <property type="match status" value="1"/>
</dbReference>
<dbReference type="RefSeq" id="WP_309039611.1">
    <property type="nucleotide sequence ID" value="NZ_JAVIFY010000017.1"/>
</dbReference>
<dbReference type="Pfam" id="PF17992">
    <property type="entry name" value="Agarase_CBM"/>
    <property type="match status" value="1"/>
</dbReference>
<dbReference type="Gene3D" id="2.60.120.430">
    <property type="entry name" value="Galactose-binding lectin"/>
    <property type="match status" value="1"/>
</dbReference>
<evidence type="ECO:0000313" key="3">
    <source>
        <dbReference type="Proteomes" id="UP001226574"/>
    </source>
</evidence>
<reference evidence="2 3" key="1">
    <citation type="submission" date="2023-08" db="EMBL/GenBank/DDBJ databases">
        <title>Pseudoalteromonas haloplanktis LL1 genome.</title>
        <authorList>
            <person name="Wu S."/>
        </authorList>
    </citation>
    <scope>NUCLEOTIDE SEQUENCE [LARGE SCALE GENOMIC DNA]</scope>
    <source>
        <strain evidence="2 3">LL1</strain>
    </source>
</reference>
<keyword evidence="2" id="KW-0326">Glycosidase</keyword>
<evidence type="ECO:0000313" key="2">
    <source>
        <dbReference type="EMBL" id="MDQ9093569.1"/>
    </source>
</evidence>
<name>A0ABU1BJ81_PSEHA</name>
<dbReference type="EMBL" id="JAVIFY010000017">
    <property type="protein sequence ID" value="MDQ9093569.1"/>
    <property type="molecule type" value="Genomic_DNA"/>
</dbReference>
<gene>
    <name evidence="2" type="ORF">RC083_18530</name>
</gene>
<dbReference type="SUPFAM" id="SSF51445">
    <property type="entry name" value="(Trans)glycosidases"/>
    <property type="match status" value="1"/>
</dbReference>
<dbReference type="InterPro" id="IPR040669">
    <property type="entry name" value="Agarase_CBM"/>
</dbReference>
<organism evidence="2 3">
    <name type="scientific">Pseudoalteromonas haloplanktis</name>
    <name type="common">Alteromonas haloplanktis</name>
    <dbReference type="NCBI Taxonomy" id="228"/>
    <lineage>
        <taxon>Bacteria</taxon>
        <taxon>Pseudomonadati</taxon>
        <taxon>Pseudomonadota</taxon>
        <taxon>Gammaproteobacteria</taxon>
        <taxon>Alteromonadales</taxon>
        <taxon>Pseudoalteromonadaceae</taxon>
        <taxon>Pseudoalteromonas</taxon>
    </lineage>
</organism>
<keyword evidence="3" id="KW-1185">Reference proteome</keyword>
<feature type="domain" description="Agarase CBM-like" evidence="1">
    <location>
        <begin position="53"/>
        <end position="232"/>
    </location>
</feature>
<keyword evidence="2" id="KW-0378">Hydrolase</keyword>
<protein>
    <submittedName>
        <fullName evidence="2">Beta-galactosidase</fullName>
        <ecNumber evidence="2">3.2.1.23</ecNumber>
    </submittedName>
</protein>
<evidence type="ECO:0000259" key="1">
    <source>
        <dbReference type="Pfam" id="PF17992"/>
    </source>
</evidence>
<dbReference type="EC" id="3.2.1.23" evidence="2"/>
<dbReference type="InterPro" id="IPR017853">
    <property type="entry name" value="GH"/>
</dbReference>
<dbReference type="Gene3D" id="3.20.20.80">
    <property type="entry name" value="Glycosidases"/>
    <property type="match status" value="1"/>
</dbReference>
<dbReference type="Proteomes" id="UP001226574">
    <property type="component" value="Unassembled WGS sequence"/>
</dbReference>
<sequence length="778" mass="87921">MKYKKNLAVTALVLALTGCNQQTNNVSDPVAAKATSSSSTLLHLLDDAQHTADTAVKIKTSGAQVTNNDNILNIAFNSEQNLYSGVTFIPDTPWNWSQFKDFNIAFELANPGQHSVQVYLDISDIDGANYTRTVNVPIGDFHTYYAKLDGHDLATPDGDESVELNFTSGLRSNPATWQSDETQFISMWGKKNLNLKGITKISLSVQSALHDKALQIKSIDLRTNPEFDTQFLTHIVDKFGQNAKQDFAYKVHSVDELITDKQQEAKQLIAQRPADRSRFGGWAQGPKLEGTGYFRTAKHNGKWSLVDPDGYLYLATGLDIIRLANSTTLTGYDFDQSLFKSANESGLTPEDSKGLNRVNKEALPSRFVASQVRKDLFEWLPSYDEPMGKHYGYRKSAHSGPLAHGETYSFYSANLERKYGQNNSDFMQKWREVTLQRMITWGFTSLGNWTDPSYYDNQQVPYFANGWIIGDFKTVSSGNDFWGAMPDVFDPHFAERADITVENVAKEVKNSPWAVGVFIDNEKSFGRPDSVQSHYGIVINTLGRDAATVPTKAEFSRLMKQKYTDINQLNQVWHLNLASWEEFDKGVKVDVKNNDQLADFSIMLTAYADKYFSVVDAAMDKHLPNHLYLGARFPDWGMPIEVVRASAKHVDVISFNAYKEGIKPKKWEFLSEFDKPTIIGEFHVGALDSGLFHPGLIHAADQQDRAKMYTDYMRSVFDNPYFIGAHWFQYIDSPITGRAYDGENYNVGFITVTDRPYTEMVEAAKTVNNEMYERRFKK</sequence>
<comment type="caution">
    <text evidence="2">The sequence shown here is derived from an EMBL/GenBank/DDBJ whole genome shotgun (WGS) entry which is preliminary data.</text>
</comment>
<accession>A0ABU1BJ81</accession>